<evidence type="ECO:0000313" key="2">
    <source>
        <dbReference type="EnsemblPlants" id="Zm00001eb094260_P001"/>
    </source>
</evidence>
<keyword evidence="3" id="KW-1185">Reference proteome</keyword>
<evidence type="ECO:0000313" key="3">
    <source>
        <dbReference type="Proteomes" id="UP000007305"/>
    </source>
</evidence>
<sequence length="167" mass="19070">MRSSCTRSSYLLHDTMHFVPDTLFYSKFLAELSPSPLMVSGAKNHTVEQTLTPQEQAHRSSDLNLVPQEGPSVLWLKKTDVVPQPLHPEPNAMEQPVAKQKHWYVQKNPSCYTCYPSYSAYIFVLYSLLSISLSESTDRDHEPRDWLAEALLIFLVFFSSNLCATMQ</sequence>
<keyword evidence="1" id="KW-0472">Membrane</keyword>
<reference evidence="2" key="4">
    <citation type="submission" date="2021-05" db="UniProtKB">
        <authorList>
            <consortium name="EnsemblPlants"/>
        </authorList>
    </citation>
    <scope>IDENTIFICATION</scope>
    <source>
        <strain evidence="2">cv. B73</strain>
    </source>
</reference>
<reference evidence="2" key="3">
    <citation type="submission" date="2019-07" db="EMBL/GenBank/DDBJ databases">
        <authorList>
            <person name="Seetharam A."/>
            <person name="Woodhouse M."/>
            <person name="Cannon E."/>
        </authorList>
    </citation>
    <scope>NUCLEOTIDE SEQUENCE [LARGE SCALE GENOMIC DNA]</scope>
    <source>
        <strain evidence="2">cv. B73</strain>
    </source>
</reference>
<dbReference type="Gramene" id="Zm00001eb282690_T001">
    <property type="protein sequence ID" value="Zm00001eb282690_P001"/>
    <property type="gene ID" value="Zm00001eb282690"/>
</dbReference>
<gene>
    <name evidence="2" type="primary">LOC103631430</name>
</gene>
<feature type="transmembrane region" description="Helical" evidence="1">
    <location>
        <begin position="115"/>
        <end position="134"/>
    </location>
</feature>
<name>A0A804MKX1_MAIZE</name>
<keyword evidence="1" id="KW-1133">Transmembrane helix</keyword>
<reference evidence="3" key="1">
    <citation type="journal article" date="2009" name="Science">
        <title>The B73 maize genome: complexity, diversity, and dynamics.</title>
        <authorList>
            <person name="Schnable P.S."/>
            <person name="Ware D."/>
            <person name="Fulton R.S."/>
            <person name="Stein J.C."/>
            <person name="Wei F."/>
            <person name="Pasternak S."/>
            <person name="Liang C."/>
            <person name="Zhang J."/>
            <person name="Fulton L."/>
            <person name="Graves T.A."/>
            <person name="Minx P."/>
            <person name="Reily A.D."/>
            <person name="Courtney L."/>
            <person name="Kruchowski S.S."/>
            <person name="Tomlinson C."/>
            <person name="Strong C."/>
            <person name="Delehaunty K."/>
            <person name="Fronick C."/>
            <person name="Courtney B."/>
            <person name="Rock S.M."/>
            <person name="Belter E."/>
            <person name="Du F."/>
            <person name="Kim K."/>
            <person name="Abbott R.M."/>
            <person name="Cotton M."/>
            <person name="Levy A."/>
            <person name="Marchetto P."/>
            <person name="Ochoa K."/>
            <person name="Jackson S.M."/>
            <person name="Gillam B."/>
            <person name="Chen W."/>
            <person name="Yan L."/>
            <person name="Higginbotham J."/>
            <person name="Cardenas M."/>
            <person name="Waligorski J."/>
            <person name="Applebaum E."/>
            <person name="Phelps L."/>
            <person name="Falcone J."/>
            <person name="Kanchi K."/>
            <person name="Thane T."/>
            <person name="Scimone A."/>
            <person name="Thane N."/>
            <person name="Henke J."/>
            <person name="Wang T."/>
            <person name="Ruppert J."/>
            <person name="Shah N."/>
            <person name="Rotter K."/>
            <person name="Hodges J."/>
            <person name="Ingenthron E."/>
            <person name="Cordes M."/>
            <person name="Kohlberg S."/>
            <person name="Sgro J."/>
            <person name="Delgado B."/>
            <person name="Mead K."/>
            <person name="Chinwalla A."/>
            <person name="Leonard S."/>
            <person name="Crouse K."/>
            <person name="Collura K."/>
            <person name="Kudrna D."/>
            <person name="Currie J."/>
            <person name="He R."/>
            <person name="Angelova A."/>
            <person name="Rajasekar S."/>
            <person name="Mueller T."/>
            <person name="Lomeli R."/>
            <person name="Scara G."/>
            <person name="Ko A."/>
            <person name="Delaney K."/>
            <person name="Wissotski M."/>
            <person name="Lopez G."/>
            <person name="Campos D."/>
            <person name="Braidotti M."/>
            <person name="Ashley E."/>
            <person name="Golser W."/>
            <person name="Kim H."/>
            <person name="Lee S."/>
            <person name="Lin J."/>
            <person name="Dujmic Z."/>
            <person name="Kim W."/>
            <person name="Talag J."/>
            <person name="Zuccolo A."/>
            <person name="Fan C."/>
            <person name="Sebastian A."/>
            <person name="Kramer M."/>
            <person name="Spiegel L."/>
            <person name="Nascimento L."/>
            <person name="Zutavern T."/>
            <person name="Miller B."/>
            <person name="Ambroise C."/>
            <person name="Muller S."/>
            <person name="Spooner W."/>
            <person name="Narechania A."/>
            <person name="Ren L."/>
            <person name="Wei S."/>
            <person name="Kumari S."/>
            <person name="Faga B."/>
            <person name="Levy M.J."/>
            <person name="McMahan L."/>
            <person name="Van Buren P."/>
            <person name="Vaughn M.W."/>
            <person name="Ying K."/>
            <person name="Yeh C.-T."/>
            <person name="Emrich S.J."/>
            <person name="Jia Y."/>
            <person name="Kalyanaraman A."/>
            <person name="Hsia A.-P."/>
            <person name="Barbazuk W.B."/>
            <person name="Baucom R.S."/>
            <person name="Brutnell T.P."/>
            <person name="Carpita N.C."/>
            <person name="Chaparro C."/>
            <person name="Chia J.-M."/>
            <person name="Deragon J.-M."/>
            <person name="Estill J.C."/>
            <person name="Fu Y."/>
            <person name="Jeddeloh J.A."/>
            <person name="Han Y."/>
            <person name="Lee H."/>
            <person name="Li P."/>
            <person name="Lisch D.R."/>
            <person name="Liu S."/>
            <person name="Liu Z."/>
            <person name="Nagel D.H."/>
            <person name="McCann M.C."/>
            <person name="SanMiguel P."/>
            <person name="Myers A.M."/>
            <person name="Nettleton D."/>
            <person name="Nguyen J."/>
            <person name="Penning B.W."/>
            <person name="Ponnala L."/>
            <person name="Schneider K.L."/>
            <person name="Schwartz D.C."/>
            <person name="Sharma A."/>
            <person name="Soderlund C."/>
            <person name="Springer N.M."/>
            <person name="Sun Q."/>
            <person name="Wang H."/>
            <person name="Waterman M."/>
            <person name="Westerman R."/>
            <person name="Wolfgruber T.K."/>
            <person name="Yang L."/>
            <person name="Yu Y."/>
            <person name="Zhang L."/>
            <person name="Zhou S."/>
            <person name="Zhu Q."/>
            <person name="Bennetzen J.L."/>
            <person name="Dawe R.K."/>
            <person name="Jiang J."/>
            <person name="Jiang N."/>
            <person name="Presting G.G."/>
            <person name="Wessler S.R."/>
            <person name="Aluru S."/>
            <person name="Martienssen R.A."/>
            <person name="Clifton S.W."/>
            <person name="McCombie W.R."/>
            <person name="Wing R.A."/>
            <person name="Wilson R.K."/>
        </authorList>
    </citation>
    <scope>NUCLEOTIDE SEQUENCE [LARGE SCALE GENOMIC DNA]</scope>
    <source>
        <strain evidence="3">cv. B73</strain>
    </source>
</reference>
<dbReference type="AlphaFoldDB" id="A0A804MKX1"/>
<protein>
    <submittedName>
        <fullName evidence="2">Uncharacterized protein</fullName>
    </submittedName>
</protein>
<dbReference type="Proteomes" id="UP000007305">
    <property type="component" value="Chromosome 2"/>
</dbReference>
<accession>A0A804MKX1</accession>
<organism evidence="2 3">
    <name type="scientific">Zea mays</name>
    <name type="common">Maize</name>
    <dbReference type="NCBI Taxonomy" id="4577"/>
    <lineage>
        <taxon>Eukaryota</taxon>
        <taxon>Viridiplantae</taxon>
        <taxon>Streptophyta</taxon>
        <taxon>Embryophyta</taxon>
        <taxon>Tracheophyta</taxon>
        <taxon>Spermatophyta</taxon>
        <taxon>Magnoliopsida</taxon>
        <taxon>Liliopsida</taxon>
        <taxon>Poales</taxon>
        <taxon>Poaceae</taxon>
        <taxon>PACMAD clade</taxon>
        <taxon>Panicoideae</taxon>
        <taxon>Andropogonodae</taxon>
        <taxon>Andropogoneae</taxon>
        <taxon>Tripsacinae</taxon>
        <taxon>Zea</taxon>
    </lineage>
</organism>
<dbReference type="EnsemblPlants" id="Zm00001eb094260_T001">
    <property type="protein sequence ID" value="Zm00001eb094260_P001"/>
    <property type="gene ID" value="Zm00001eb094260"/>
</dbReference>
<reference evidence="3" key="2">
    <citation type="submission" date="2015-12" db="EMBL/GenBank/DDBJ databases">
        <title>Update maize B73 reference genome by single molecule sequencing technologies.</title>
        <authorList>
            <consortium name="Maize Genome Sequencing Project"/>
            <person name="Ware D."/>
        </authorList>
    </citation>
    <scope>NUCLEOTIDE SEQUENCE [LARGE SCALE GENOMIC DNA]</scope>
    <source>
        <strain evidence="3">cv. B73</strain>
    </source>
</reference>
<proteinExistence type="predicted"/>
<dbReference type="Proteomes" id="UP000007305">
    <property type="component" value="Chromosome 6"/>
</dbReference>
<dbReference type="Gramene" id="Zm00001eb074490_T001">
    <property type="protein sequence ID" value="Zm00001eb074490_P001"/>
    <property type="gene ID" value="Zm00001eb074490"/>
</dbReference>
<dbReference type="EnsemblPlants" id="Zm00001eb282690_T001">
    <property type="protein sequence ID" value="Zm00001eb282690_P001"/>
    <property type="gene ID" value="Zm00001eb282690"/>
</dbReference>
<keyword evidence="1" id="KW-0812">Transmembrane</keyword>
<evidence type="ECO:0000256" key="1">
    <source>
        <dbReference type="SAM" id="Phobius"/>
    </source>
</evidence>
<feature type="transmembrane region" description="Helical" evidence="1">
    <location>
        <begin position="146"/>
        <end position="164"/>
    </location>
</feature>
<dbReference type="Gramene" id="Zm00001eb094260_T001">
    <property type="protein sequence ID" value="Zm00001eb094260_P001"/>
    <property type="gene ID" value="Zm00001eb094260"/>
</dbReference>
<dbReference type="EnsemblPlants" id="Zm00001eb074490_T001">
    <property type="protein sequence ID" value="Zm00001eb074490_P001"/>
    <property type="gene ID" value="Zm00001eb074490"/>
</dbReference>